<evidence type="ECO:0000313" key="4">
    <source>
        <dbReference type="EMBL" id="CAB4675511.1"/>
    </source>
</evidence>
<organism evidence="5">
    <name type="scientific">freshwater metagenome</name>
    <dbReference type="NCBI Taxonomy" id="449393"/>
    <lineage>
        <taxon>unclassified sequences</taxon>
        <taxon>metagenomes</taxon>
        <taxon>ecological metagenomes</taxon>
    </lineage>
</organism>
<feature type="domain" description="NAD-dependent epimerase/dehydratase" evidence="1">
    <location>
        <begin position="3"/>
        <end position="215"/>
    </location>
</feature>
<dbReference type="Gene3D" id="3.40.50.720">
    <property type="entry name" value="NAD(P)-binding Rossmann-like Domain"/>
    <property type="match status" value="1"/>
</dbReference>
<protein>
    <submittedName>
        <fullName evidence="5">Unannotated protein</fullName>
    </submittedName>
</protein>
<dbReference type="PANTHER" id="PTHR11092">
    <property type="entry name" value="SUGAR NUCLEOTIDE EPIMERASE RELATED"/>
    <property type="match status" value="1"/>
</dbReference>
<dbReference type="Pfam" id="PF08338">
    <property type="entry name" value="DUF1731"/>
    <property type="match status" value="1"/>
</dbReference>
<dbReference type="InterPro" id="IPR013549">
    <property type="entry name" value="DUF1731"/>
</dbReference>
<evidence type="ECO:0000313" key="5">
    <source>
        <dbReference type="EMBL" id="CAB4814525.1"/>
    </source>
</evidence>
<dbReference type="PANTHER" id="PTHR11092:SF0">
    <property type="entry name" value="EPIMERASE FAMILY PROTEIN SDR39U1"/>
    <property type="match status" value="1"/>
</dbReference>
<dbReference type="NCBIfam" id="TIGR01777">
    <property type="entry name" value="yfcH"/>
    <property type="match status" value="1"/>
</dbReference>
<dbReference type="InterPro" id="IPR010099">
    <property type="entry name" value="SDR39U1"/>
</dbReference>
<evidence type="ECO:0000259" key="2">
    <source>
        <dbReference type="Pfam" id="PF08338"/>
    </source>
</evidence>
<dbReference type="EMBL" id="CAFAAP010000238">
    <property type="protein sequence ID" value="CAB4814525.1"/>
    <property type="molecule type" value="Genomic_DNA"/>
</dbReference>
<dbReference type="AlphaFoldDB" id="A0A6J6Z1D0"/>
<dbReference type="EMBL" id="CAEZWU010000166">
    <property type="protein sequence ID" value="CAB4675511.1"/>
    <property type="molecule type" value="Genomic_DNA"/>
</dbReference>
<name>A0A6J6Z1D0_9ZZZZ</name>
<sequence>MKIIISGASGLIGKPLVKKLSLAGHEVVQLVRRTPNANESRWNPATGQIDASVIDGADAVIHLSGAGIGDRRWTTKYKQELVESRTKSTALLASTIANCAKKPSVFLSGSAIGIYGPRGDEELTEQSSNGSSFLADICKQWEAAAKPAVDAGVRTVYLRTGIVLTPLGGALKKQLPLFKLGLGGKFGDGRAWQSWISLDDELAAIEHLLTAKVSGAVNLTAPNPVTNADFTTTLARTIKRLAILPIPKFGPQLLLGAELADALLFTGQRVMPAELLKSGFVFKHSTIEVALRALLNK</sequence>
<dbReference type="EMBL" id="CAEZUN010000082">
    <property type="protein sequence ID" value="CAB4602494.1"/>
    <property type="molecule type" value="Genomic_DNA"/>
</dbReference>
<dbReference type="CDD" id="cd05242">
    <property type="entry name" value="SDR_a8"/>
    <property type="match status" value="1"/>
</dbReference>
<reference evidence="5" key="1">
    <citation type="submission" date="2020-05" db="EMBL/GenBank/DDBJ databases">
        <authorList>
            <person name="Chiriac C."/>
            <person name="Salcher M."/>
            <person name="Ghai R."/>
            <person name="Kavagutti S V."/>
        </authorList>
    </citation>
    <scope>NUCLEOTIDE SEQUENCE</scope>
</reference>
<proteinExistence type="predicted"/>
<evidence type="ECO:0000313" key="3">
    <source>
        <dbReference type="EMBL" id="CAB4602494.1"/>
    </source>
</evidence>
<dbReference type="InterPro" id="IPR036291">
    <property type="entry name" value="NAD(P)-bd_dom_sf"/>
</dbReference>
<dbReference type="SUPFAM" id="SSF51735">
    <property type="entry name" value="NAD(P)-binding Rossmann-fold domains"/>
    <property type="match status" value="1"/>
</dbReference>
<evidence type="ECO:0000259" key="1">
    <source>
        <dbReference type="Pfam" id="PF01370"/>
    </source>
</evidence>
<accession>A0A6J6Z1D0</accession>
<feature type="domain" description="DUF1731" evidence="2">
    <location>
        <begin position="246"/>
        <end position="294"/>
    </location>
</feature>
<gene>
    <name evidence="3" type="ORF">UFOPK1826_00766</name>
    <name evidence="4" type="ORF">UFOPK2292_01051</name>
    <name evidence="5" type="ORF">UFOPK3026_01329</name>
</gene>
<dbReference type="Pfam" id="PF01370">
    <property type="entry name" value="Epimerase"/>
    <property type="match status" value="1"/>
</dbReference>
<dbReference type="InterPro" id="IPR001509">
    <property type="entry name" value="Epimerase_deHydtase"/>
</dbReference>